<evidence type="ECO:0000313" key="8">
    <source>
        <dbReference type="EMBL" id="CAB3221780.1"/>
    </source>
</evidence>
<evidence type="ECO:0000256" key="2">
    <source>
        <dbReference type="ARBA" id="ARBA00022692"/>
    </source>
</evidence>
<dbReference type="SUPFAM" id="SSF103473">
    <property type="entry name" value="MFS general substrate transporter"/>
    <property type="match status" value="1"/>
</dbReference>
<keyword evidence="2 6" id="KW-0812">Transmembrane</keyword>
<evidence type="ECO:0000313" key="9">
    <source>
        <dbReference type="Proteomes" id="UP000494256"/>
    </source>
</evidence>
<dbReference type="InterPro" id="IPR020846">
    <property type="entry name" value="MFS_dom"/>
</dbReference>
<feature type="transmembrane region" description="Helical" evidence="6">
    <location>
        <begin position="20"/>
        <end position="43"/>
    </location>
</feature>
<evidence type="ECO:0000259" key="7">
    <source>
        <dbReference type="PROSITE" id="PS50850"/>
    </source>
</evidence>
<dbReference type="CDD" id="cd17317">
    <property type="entry name" value="MFS_SLC22"/>
    <property type="match status" value="1"/>
</dbReference>
<evidence type="ECO:0000256" key="5">
    <source>
        <dbReference type="SAM" id="MobiDB-lite"/>
    </source>
</evidence>
<evidence type="ECO:0000256" key="6">
    <source>
        <dbReference type="SAM" id="Phobius"/>
    </source>
</evidence>
<dbReference type="InterPro" id="IPR036259">
    <property type="entry name" value="MFS_trans_sf"/>
</dbReference>
<organism evidence="8 9">
    <name type="scientific">Arctia plantaginis</name>
    <name type="common">Wood tiger moth</name>
    <name type="synonym">Phalaena plantaginis</name>
    <dbReference type="NCBI Taxonomy" id="874455"/>
    <lineage>
        <taxon>Eukaryota</taxon>
        <taxon>Metazoa</taxon>
        <taxon>Ecdysozoa</taxon>
        <taxon>Arthropoda</taxon>
        <taxon>Hexapoda</taxon>
        <taxon>Insecta</taxon>
        <taxon>Pterygota</taxon>
        <taxon>Neoptera</taxon>
        <taxon>Endopterygota</taxon>
        <taxon>Lepidoptera</taxon>
        <taxon>Glossata</taxon>
        <taxon>Ditrysia</taxon>
        <taxon>Noctuoidea</taxon>
        <taxon>Erebidae</taxon>
        <taxon>Arctiinae</taxon>
        <taxon>Arctia</taxon>
    </lineage>
</organism>
<dbReference type="PROSITE" id="PS50850">
    <property type="entry name" value="MFS"/>
    <property type="match status" value="1"/>
</dbReference>
<name>A0A8S0YQR7_ARCPL</name>
<dbReference type="AlphaFoldDB" id="A0A8S0YQR7"/>
<feature type="transmembrane region" description="Helical" evidence="6">
    <location>
        <begin position="250"/>
        <end position="268"/>
    </location>
</feature>
<evidence type="ECO:0000256" key="3">
    <source>
        <dbReference type="ARBA" id="ARBA00022989"/>
    </source>
</evidence>
<keyword evidence="4 6" id="KW-0472">Membrane</keyword>
<feature type="transmembrane region" description="Helical" evidence="6">
    <location>
        <begin position="495"/>
        <end position="513"/>
    </location>
</feature>
<dbReference type="GO" id="GO:0022857">
    <property type="term" value="F:transmembrane transporter activity"/>
    <property type="evidence" value="ECO:0007669"/>
    <property type="project" value="InterPro"/>
</dbReference>
<reference evidence="8 9" key="1">
    <citation type="submission" date="2020-04" db="EMBL/GenBank/DDBJ databases">
        <authorList>
            <person name="Wallbank WR R."/>
            <person name="Pardo Diaz C."/>
            <person name="Kozak K."/>
            <person name="Martin S."/>
            <person name="Jiggins C."/>
            <person name="Moest M."/>
            <person name="Warren A I."/>
            <person name="Byers J.R.P. K."/>
            <person name="Montejo-Kovacevich G."/>
            <person name="Yen C E."/>
        </authorList>
    </citation>
    <scope>NUCLEOTIDE SEQUENCE [LARGE SCALE GENOMIC DNA]</scope>
</reference>
<gene>
    <name evidence="8" type="ORF">APLA_LOCUS984</name>
</gene>
<feature type="region of interest" description="Disordered" evidence="5">
    <location>
        <begin position="311"/>
        <end position="331"/>
    </location>
</feature>
<feature type="transmembrane region" description="Helical" evidence="6">
    <location>
        <begin position="223"/>
        <end position="244"/>
    </location>
</feature>
<proteinExistence type="predicted"/>
<dbReference type="OrthoDB" id="6818165at2759"/>
<accession>A0A8S0YQR7</accession>
<dbReference type="Proteomes" id="UP000494256">
    <property type="component" value="Unassembled WGS sequence"/>
</dbReference>
<feature type="transmembrane region" description="Helical" evidence="6">
    <location>
        <begin position="347"/>
        <end position="368"/>
    </location>
</feature>
<feature type="transmembrane region" description="Helical" evidence="6">
    <location>
        <begin position="380"/>
        <end position="401"/>
    </location>
</feature>
<dbReference type="EMBL" id="CADEBD010000050">
    <property type="protein sequence ID" value="CAB3221780.1"/>
    <property type="molecule type" value="Genomic_DNA"/>
</dbReference>
<feature type="domain" description="Major facilitator superfamily (MFS) profile" evidence="7">
    <location>
        <begin position="25"/>
        <end position="519"/>
    </location>
</feature>
<dbReference type="Pfam" id="PF07690">
    <property type="entry name" value="MFS_1"/>
    <property type="match status" value="1"/>
</dbReference>
<dbReference type="InterPro" id="IPR011701">
    <property type="entry name" value="MFS"/>
</dbReference>
<evidence type="ECO:0000256" key="4">
    <source>
        <dbReference type="ARBA" id="ARBA00023136"/>
    </source>
</evidence>
<keyword evidence="3 6" id="KW-1133">Transmembrane helix</keyword>
<feature type="transmembrane region" description="Helical" evidence="6">
    <location>
        <begin position="408"/>
        <end position="427"/>
    </location>
</feature>
<sequence>MQDENIMPHKLNLDKILVDIGNYGVYQIVVMGYLIANVLSIAIKNNQYVFAAGPVEYRCKVPQCETSPPKFEAGPWASFALPGKGKCHRYVPLQTSACKADSFSNKTEPCYSWVYANNDTISYDFNLACQEWKRTMVGTLRSVAYFATMPVISFCSDTFGRRSVLIFTAVAPAFIGTWRAFCQSYLMYMTLEFIDAFLGSGGYSTIFILALEMVNLKNRTIGGTVLSTMYAIGLALLGVSAWLIPSWRTRTIVLYAPGVIFIAYIWTIDESVRWLISKGRNKEAANSILKAARMNKKRLSVNTEATLKHFAESEGGTGPNQSLKDTKNEPATSKKPLYKRVLKSKVIMCRILVVSFWWVTTTMVYYGLTINSVSLAGNIYLNFCVTSLIEIPGYVVSLATLNRFGRKSSIMTAFLLSGISLLLIGTATNHTTIIMLSMFGKLCISMSYCSIYIYTVELFPTEARHQLMGVCSMLGRVGNMIAPQTPLLVHYMESLPYILFGTMSAVSGFLMLLTPETLKLKLPDTFEEAENMNIIPRTSKRVDILSAIDEGE</sequence>
<feature type="transmembrane region" description="Helical" evidence="6">
    <location>
        <begin position="193"/>
        <end position="211"/>
    </location>
</feature>
<dbReference type="PANTHER" id="PTHR24064">
    <property type="entry name" value="SOLUTE CARRIER FAMILY 22 MEMBER"/>
    <property type="match status" value="1"/>
</dbReference>
<feature type="transmembrane region" description="Helical" evidence="6">
    <location>
        <begin position="164"/>
        <end position="181"/>
    </location>
</feature>
<dbReference type="GO" id="GO:0016020">
    <property type="term" value="C:membrane"/>
    <property type="evidence" value="ECO:0007669"/>
    <property type="project" value="UniProtKB-SubCell"/>
</dbReference>
<comment type="caution">
    <text evidence="8">The sequence shown here is derived from an EMBL/GenBank/DDBJ whole genome shotgun (WGS) entry which is preliminary data.</text>
</comment>
<evidence type="ECO:0000256" key="1">
    <source>
        <dbReference type="ARBA" id="ARBA00004141"/>
    </source>
</evidence>
<comment type="subcellular location">
    <subcellularLocation>
        <location evidence="1">Membrane</location>
        <topology evidence="1">Multi-pass membrane protein</topology>
    </subcellularLocation>
</comment>
<protein>
    <recommendedName>
        <fullName evidence="7">Major facilitator superfamily (MFS) profile domain-containing protein</fullName>
    </recommendedName>
</protein>
<dbReference type="Gene3D" id="1.20.1250.20">
    <property type="entry name" value="MFS general substrate transporter like domains"/>
    <property type="match status" value="1"/>
</dbReference>